<sequence length="154" mass="15361">MTTSLTVLSPVSGQVLGLGDVADPVFSAELVGPGLALDPERSAAAEVISPIAGTIVKLHPHAFVVQHDDGRAVLVHLGIDTVELGGTGFTLHASEGSVVTAGQVVVSWDPSSVAAGGRSPVCPVVGLEAGSDALTRLALPGDTVTAGEPLLSWA</sequence>
<keyword evidence="9" id="KW-1185">Reference proteome</keyword>
<dbReference type="Pfam" id="PF00358">
    <property type="entry name" value="PTS_EIIA_1"/>
    <property type="match status" value="1"/>
</dbReference>
<evidence type="ECO:0000256" key="6">
    <source>
        <dbReference type="ARBA" id="ARBA00022777"/>
    </source>
</evidence>
<evidence type="ECO:0000256" key="5">
    <source>
        <dbReference type="ARBA" id="ARBA00022683"/>
    </source>
</evidence>
<evidence type="ECO:0000259" key="7">
    <source>
        <dbReference type="PROSITE" id="PS51093"/>
    </source>
</evidence>
<dbReference type="AlphaFoldDB" id="A0A7Y6A1Q4"/>
<dbReference type="PROSITE" id="PS51093">
    <property type="entry name" value="PTS_EIIA_TYPE_1"/>
    <property type="match status" value="1"/>
</dbReference>
<evidence type="ECO:0000313" key="9">
    <source>
        <dbReference type="Proteomes" id="UP000565724"/>
    </source>
</evidence>
<feature type="domain" description="PTS EIIA type-1" evidence="7">
    <location>
        <begin position="23"/>
        <end position="128"/>
    </location>
</feature>
<dbReference type="PANTHER" id="PTHR45008:SF1">
    <property type="entry name" value="PTS SYSTEM GLUCOSE-SPECIFIC EIIA COMPONENT"/>
    <property type="match status" value="1"/>
</dbReference>
<keyword evidence="4" id="KW-0808">Transferase</keyword>
<dbReference type="Proteomes" id="UP000565724">
    <property type="component" value="Unassembled WGS sequence"/>
</dbReference>
<dbReference type="SUPFAM" id="SSF51261">
    <property type="entry name" value="Duplicated hybrid motif"/>
    <property type="match status" value="1"/>
</dbReference>
<dbReference type="PANTHER" id="PTHR45008">
    <property type="entry name" value="PTS SYSTEM GLUCOSE-SPECIFIC EIIA COMPONENT"/>
    <property type="match status" value="1"/>
</dbReference>
<dbReference type="InterPro" id="IPR011055">
    <property type="entry name" value="Dup_hybrid_motif"/>
</dbReference>
<evidence type="ECO:0000256" key="1">
    <source>
        <dbReference type="ARBA" id="ARBA00004496"/>
    </source>
</evidence>
<dbReference type="InterPro" id="IPR050890">
    <property type="entry name" value="PTS_EIIA_component"/>
</dbReference>
<name>A0A7Y6A1Q4_9CELL</name>
<organism evidence="8 9">
    <name type="scientific">Cellulomonas humilata</name>
    <dbReference type="NCBI Taxonomy" id="144055"/>
    <lineage>
        <taxon>Bacteria</taxon>
        <taxon>Bacillati</taxon>
        <taxon>Actinomycetota</taxon>
        <taxon>Actinomycetes</taxon>
        <taxon>Micrococcales</taxon>
        <taxon>Cellulomonadaceae</taxon>
        <taxon>Cellulomonas</taxon>
    </lineage>
</organism>
<dbReference type="GO" id="GO:0009401">
    <property type="term" value="P:phosphoenolpyruvate-dependent sugar phosphotransferase system"/>
    <property type="evidence" value="ECO:0007669"/>
    <property type="project" value="UniProtKB-KW"/>
</dbReference>
<keyword evidence="6" id="KW-0418">Kinase</keyword>
<keyword evidence="2" id="KW-0813">Transport</keyword>
<protein>
    <submittedName>
        <fullName evidence="8">PTS glucose transporter subunit IIA</fullName>
    </submittedName>
</protein>
<evidence type="ECO:0000256" key="2">
    <source>
        <dbReference type="ARBA" id="ARBA00022448"/>
    </source>
</evidence>
<gene>
    <name evidence="8" type="ORF">HP550_08445</name>
</gene>
<comment type="subcellular location">
    <subcellularLocation>
        <location evidence="1">Cytoplasm</location>
    </subcellularLocation>
</comment>
<dbReference type="GO" id="GO:0016301">
    <property type="term" value="F:kinase activity"/>
    <property type="evidence" value="ECO:0007669"/>
    <property type="project" value="UniProtKB-KW"/>
</dbReference>
<reference evidence="8 9" key="1">
    <citation type="submission" date="2020-05" db="EMBL/GenBank/DDBJ databases">
        <title>Genome Sequencing of Type Strains.</title>
        <authorList>
            <person name="Lemaire J.F."/>
            <person name="Inderbitzin P."/>
            <person name="Gregorio O.A."/>
            <person name="Collins S.B."/>
            <person name="Wespe N."/>
            <person name="Knight-Connoni V."/>
        </authorList>
    </citation>
    <scope>NUCLEOTIDE SEQUENCE [LARGE SCALE GENOMIC DNA]</scope>
    <source>
        <strain evidence="8 9">ATCC 25174</strain>
    </source>
</reference>
<dbReference type="InterPro" id="IPR001127">
    <property type="entry name" value="PTS_EIIA_1_perm"/>
</dbReference>
<dbReference type="PROSITE" id="PS00371">
    <property type="entry name" value="PTS_EIIA_TYPE_1_HIS"/>
    <property type="match status" value="1"/>
</dbReference>
<evidence type="ECO:0000256" key="4">
    <source>
        <dbReference type="ARBA" id="ARBA00022679"/>
    </source>
</evidence>
<dbReference type="EMBL" id="JABMCI010000060">
    <property type="protein sequence ID" value="NUU17280.1"/>
    <property type="molecule type" value="Genomic_DNA"/>
</dbReference>
<keyword evidence="5" id="KW-0598">Phosphotransferase system</keyword>
<evidence type="ECO:0000313" key="8">
    <source>
        <dbReference type="EMBL" id="NUU17280.1"/>
    </source>
</evidence>
<keyword evidence="3 8" id="KW-0762">Sugar transport</keyword>
<dbReference type="Gene3D" id="2.70.70.10">
    <property type="entry name" value="Glucose Permease (Domain IIA)"/>
    <property type="match status" value="1"/>
</dbReference>
<dbReference type="NCBIfam" id="TIGR00830">
    <property type="entry name" value="PTBA"/>
    <property type="match status" value="1"/>
</dbReference>
<dbReference type="GO" id="GO:0005737">
    <property type="term" value="C:cytoplasm"/>
    <property type="evidence" value="ECO:0007669"/>
    <property type="project" value="UniProtKB-SubCell"/>
</dbReference>
<proteinExistence type="predicted"/>
<dbReference type="RefSeq" id="WP_175347199.1">
    <property type="nucleotide sequence ID" value="NZ_JABMCI010000060.1"/>
</dbReference>
<comment type="caution">
    <text evidence="8">The sequence shown here is derived from an EMBL/GenBank/DDBJ whole genome shotgun (WGS) entry which is preliminary data.</text>
</comment>
<evidence type="ECO:0000256" key="3">
    <source>
        <dbReference type="ARBA" id="ARBA00022597"/>
    </source>
</evidence>
<accession>A0A7Y6A1Q4</accession>